<evidence type="ECO:0000256" key="7">
    <source>
        <dbReference type="ARBA" id="ARBA00023136"/>
    </source>
</evidence>
<keyword evidence="6 9" id="KW-1133">Transmembrane helix</keyword>
<dbReference type="InterPro" id="IPR036869">
    <property type="entry name" value="J_dom_sf"/>
</dbReference>
<dbReference type="eggNOG" id="KOG0951">
    <property type="taxonomic scope" value="Eukaryota"/>
</dbReference>
<evidence type="ECO:0000256" key="2">
    <source>
        <dbReference type="ARBA" id="ARBA00022448"/>
    </source>
</evidence>
<dbReference type="SMART" id="SM00973">
    <property type="entry name" value="Sec63"/>
    <property type="match status" value="1"/>
</dbReference>
<dbReference type="OMA" id="LIPCTYI"/>
<dbReference type="GO" id="GO:0006614">
    <property type="term" value="P:SRP-dependent cotranslational protein targeting to membrane"/>
    <property type="evidence" value="ECO:0007669"/>
    <property type="project" value="TreeGrafter"/>
</dbReference>
<proteinExistence type="predicted"/>
<reference evidence="12" key="2">
    <citation type="journal article" date="2020" name="Data Brief">
        <title>Transcriptome dataset of Babesia bovis life stages within vertebrate and invertebrate hosts.</title>
        <authorList>
            <person name="Ueti M.W."/>
            <person name="Johnson W.C."/>
            <person name="Kappmeyer L.S."/>
            <person name="Herndon D.R."/>
            <person name="Mousel M.R."/>
            <person name="Reif K.E."/>
            <person name="Taus N.S."/>
            <person name="Ifeonu O.O."/>
            <person name="Silva J.C."/>
            <person name="Suarez C.E."/>
            <person name="Brayton K.A."/>
        </authorList>
    </citation>
    <scope>NUCLEOTIDE SEQUENCE [LARGE SCALE GENOMIC DNA]</scope>
</reference>
<dbReference type="Gene3D" id="1.10.3380.10">
    <property type="entry name" value="Sec63 N-terminal domain-like domain"/>
    <property type="match status" value="1"/>
</dbReference>
<dbReference type="PANTHER" id="PTHR24075">
    <property type="entry name" value="SEC63 DOMAIN-CONTAINING"/>
    <property type="match status" value="1"/>
</dbReference>
<dbReference type="KEGG" id="bbo:BBOV_II005390"/>
<dbReference type="VEuPathDB" id="PiroplasmaDB:BBOV_II005390"/>
<evidence type="ECO:0000313" key="12">
    <source>
        <dbReference type="Proteomes" id="UP000002173"/>
    </source>
</evidence>
<dbReference type="SUPFAM" id="SSF158702">
    <property type="entry name" value="Sec63 N-terminal domain-like"/>
    <property type="match status" value="1"/>
</dbReference>
<dbReference type="GO" id="GO:0008320">
    <property type="term" value="F:protein transmembrane transporter activity"/>
    <property type="evidence" value="ECO:0007669"/>
    <property type="project" value="TreeGrafter"/>
</dbReference>
<feature type="domain" description="J" evidence="10">
    <location>
        <begin position="135"/>
        <end position="200"/>
    </location>
</feature>
<dbReference type="SMART" id="SM00271">
    <property type="entry name" value="DnaJ"/>
    <property type="match status" value="1"/>
</dbReference>
<evidence type="ECO:0000256" key="6">
    <source>
        <dbReference type="ARBA" id="ARBA00022989"/>
    </source>
</evidence>
<dbReference type="Gene3D" id="1.10.150.20">
    <property type="entry name" value="5' to 3' exonuclease, C-terminal subdomain"/>
    <property type="match status" value="1"/>
</dbReference>
<keyword evidence="2" id="KW-0813">Transport</keyword>
<organism evidence="11 12">
    <name type="scientific">Babesia bovis</name>
    <dbReference type="NCBI Taxonomy" id="5865"/>
    <lineage>
        <taxon>Eukaryota</taxon>
        <taxon>Sar</taxon>
        <taxon>Alveolata</taxon>
        <taxon>Apicomplexa</taxon>
        <taxon>Aconoidasida</taxon>
        <taxon>Piroplasmida</taxon>
        <taxon>Babesiidae</taxon>
        <taxon>Babesia</taxon>
    </lineage>
</organism>
<dbReference type="Proteomes" id="UP000002173">
    <property type="component" value="Unassembled WGS sequence"/>
</dbReference>
<dbReference type="PROSITE" id="PS50076">
    <property type="entry name" value="DNAJ_2"/>
    <property type="match status" value="1"/>
</dbReference>
<evidence type="ECO:0000256" key="4">
    <source>
        <dbReference type="ARBA" id="ARBA00022824"/>
    </source>
</evidence>
<protein>
    <submittedName>
        <fullName evidence="11">DnaJ domain containing protein</fullName>
    </submittedName>
</protein>
<keyword evidence="3 9" id="KW-0812">Transmembrane</keyword>
<keyword evidence="12" id="KW-1185">Reference proteome</keyword>
<dbReference type="Pfam" id="PF00226">
    <property type="entry name" value="DnaJ"/>
    <property type="match status" value="1"/>
</dbReference>
<keyword evidence="4" id="KW-0256">Endoplasmic reticulum</keyword>
<accession>A7AU79</accession>
<gene>
    <name evidence="11" type="ORF">BBOV_II005390</name>
</gene>
<reference evidence="12" key="3">
    <citation type="journal article" date="2021" name="Int. J. Parasitol.">
        <title>Comparative analysis of gene expression between Babesia bovis blood stages and kinetes allowed by improved genome annotation.</title>
        <authorList>
            <person name="Ueti M.W."/>
            <person name="Johnson W.C."/>
            <person name="Kappmeyer L.S."/>
            <person name="Herndon D.R."/>
            <person name="Mousel M.R."/>
            <person name="Reif K.E."/>
            <person name="Taus N.S."/>
            <person name="Ifeonu O.O."/>
            <person name="Silva J.C."/>
            <person name="Suarez C.E."/>
            <person name="Brayton K.A."/>
        </authorList>
    </citation>
    <scope>NUCLEOTIDE SEQUENCE [LARGE SCALE GENOMIC DNA]</scope>
</reference>
<dbReference type="GO" id="GO:0006620">
    <property type="term" value="P:post-translational protein targeting to endoplasmic reticulum membrane"/>
    <property type="evidence" value="ECO:0007669"/>
    <property type="project" value="TreeGrafter"/>
</dbReference>
<dbReference type="SUPFAM" id="SSF81296">
    <property type="entry name" value="E set domains"/>
    <property type="match status" value="1"/>
</dbReference>
<evidence type="ECO:0000256" key="9">
    <source>
        <dbReference type="SAM" id="Phobius"/>
    </source>
</evidence>
<dbReference type="CDD" id="cd06257">
    <property type="entry name" value="DnaJ"/>
    <property type="match status" value="1"/>
</dbReference>
<dbReference type="PRINTS" id="PR00625">
    <property type="entry name" value="JDOMAIN"/>
</dbReference>
<evidence type="ECO:0000256" key="5">
    <source>
        <dbReference type="ARBA" id="ARBA00022927"/>
    </source>
</evidence>
<dbReference type="InterPro" id="IPR035892">
    <property type="entry name" value="C2_domain_sf"/>
</dbReference>
<keyword evidence="7 9" id="KW-0472">Membrane</keyword>
<evidence type="ECO:0000256" key="8">
    <source>
        <dbReference type="ARBA" id="ARBA00023186"/>
    </source>
</evidence>
<feature type="transmembrane region" description="Helical" evidence="9">
    <location>
        <begin position="23"/>
        <end position="46"/>
    </location>
</feature>
<dbReference type="STRING" id="5865.A7AU79"/>
<dbReference type="PANTHER" id="PTHR24075:SF0">
    <property type="entry name" value="TRANSLOCATION PROTEIN SEC63 HOMOLOG"/>
    <property type="match status" value="1"/>
</dbReference>
<comment type="subcellular location">
    <subcellularLocation>
        <location evidence="1">Endoplasmic reticulum membrane</location>
        <topology evidence="1">Multi-pass membrane protein</topology>
    </subcellularLocation>
</comment>
<dbReference type="GO" id="GO:0031207">
    <property type="term" value="C:Sec62/Sec63 complex"/>
    <property type="evidence" value="ECO:0007669"/>
    <property type="project" value="TreeGrafter"/>
</dbReference>
<dbReference type="SUPFAM" id="SSF46565">
    <property type="entry name" value="Chaperone J-domain"/>
    <property type="match status" value="1"/>
</dbReference>
<dbReference type="Gene3D" id="2.60.40.150">
    <property type="entry name" value="C2 domain"/>
    <property type="match status" value="1"/>
</dbReference>
<name>A7AU79_BABBO</name>
<evidence type="ECO:0000256" key="1">
    <source>
        <dbReference type="ARBA" id="ARBA00004477"/>
    </source>
</evidence>
<dbReference type="EMBL" id="AAXT01000003">
    <property type="protein sequence ID" value="EDO06490.1"/>
    <property type="molecule type" value="Genomic_DNA"/>
</dbReference>
<dbReference type="RefSeq" id="XP_001610058.1">
    <property type="nucleotide sequence ID" value="XM_001610008.1"/>
</dbReference>
<feature type="transmembrane region" description="Helical" evidence="9">
    <location>
        <begin position="225"/>
        <end position="247"/>
    </location>
</feature>
<dbReference type="eggNOG" id="KOG0721">
    <property type="taxonomic scope" value="Eukaryota"/>
</dbReference>
<dbReference type="GO" id="GO:0003723">
    <property type="term" value="F:RNA binding"/>
    <property type="evidence" value="ECO:0007669"/>
    <property type="project" value="TreeGrafter"/>
</dbReference>
<keyword evidence="5" id="KW-0653">Protein transport</keyword>
<comment type="caution">
    <text evidence="11">The sequence shown here is derived from an EMBL/GenBank/DDBJ whole genome shotgun (WGS) entry which is preliminary data.</text>
</comment>
<dbReference type="Pfam" id="PF02889">
    <property type="entry name" value="Sec63"/>
    <property type="match status" value="1"/>
</dbReference>
<evidence type="ECO:0000259" key="10">
    <source>
        <dbReference type="PROSITE" id="PS50076"/>
    </source>
</evidence>
<dbReference type="GeneID" id="5478291"/>
<keyword evidence="8" id="KW-0143">Chaperone</keyword>
<reference evidence="11 12" key="1">
    <citation type="journal article" date="2007" name="PLoS Pathog.">
        <title>Genome sequence of Babesia bovis and comparative analysis of apicomplexan hemoprotozoa.</title>
        <authorList>
            <person name="Brayton K.A."/>
            <person name="Lau A.O.T."/>
            <person name="Herndon D.R."/>
            <person name="Hannick L."/>
            <person name="Kappmeyer L.S."/>
            <person name="Berens S.J."/>
            <person name="Bidwell S.L."/>
            <person name="Brown W.C."/>
            <person name="Crabtree J."/>
            <person name="Fadrosh D."/>
            <person name="Feldblum T."/>
            <person name="Forberger H.A."/>
            <person name="Haas B.J."/>
            <person name="Howell J.M."/>
            <person name="Khouri H."/>
            <person name="Koo H."/>
            <person name="Mann D.J."/>
            <person name="Norimine J."/>
            <person name="Paulsen I.T."/>
            <person name="Radune D."/>
            <person name="Ren Q."/>
            <person name="Smith R.K. Jr."/>
            <person name="Suarez C.E."/>
            <person name="White O."/>
            <person name="Wortman J.R."/>
            <person name="Knowles D.P. Jr."/>
            <person name="McElwain T.F."/>
            <person name="Nene V.M."/>
        </authorList>
    </citation>
    <scope>NUCLEOTIDE SEQUENCE [LARGE SCALE GENOMIC DNA]</scope>
    <source>
        <strain evidence="11">T2Bo</strain>
    </source>
</reference>
<dbReference type="InterPro" id="IPR001623">
    <property type="entry name" value="DnaJ_domain"/>
</dbReference>
<dbReference type="InParanoid" id="A7AU79"/>
<feature type="transmembrane region" description="Helical" evidence="9">
    <location>
        <begin position="105"/>
        <end position="122"/>
    </location>
</feature>
<dbReference type="InterPro" id="IPR004179">
    <property type="entry name" value="Sec63-dom"/>
</dbReference>
<dbReference type="Gene3D" id="1.10.287.110">
    <property type="entry name" value="DnaJ domain"/>
    <property type="match status" value="1"/>
</dbReference>
<evidence type="ECO:0000256" key="3">
    <source>
        <dbReference type="ARBA" id="ARBA00022692"/>
    </source>
</evidence>
<dbReference type="InterPro" id="IPR014756">
    <property type="entry name" value="Ig_E-set"/>
</dbReference>
<dbReference type="FunCoup" id="A7AU79">
    <property type="interactions" value="475"/>
</dbReference>
<dbReference type="AlphaFoldDB" id="A7AU79"/>
<sequence length="618" mass="71088">MSQFHDTFTRASRTDPLLSYDDFASRVFTSGFLSCFLIPITIYCIYHWSAPRRNSVDKKYKLRDSHVEHKSSPCFHCQCSECRTRRERERSRRFKLEDYMNTRRILQILLLAFFWYLLFYLIKGIDTSKNIKKFDPFEFLGLSVGATKKEIQKAYRHMSLRFHPDRNPNDPEAAAHFIMITKAYKTLTNDKFRQNYERYGNPDGPGMMKVGIGLPRFLVDVDNQVLILSLFFLVLLVVIPGIFLYFYRKQKLYTSIGVRLETLQLIYYTISEGTRQKALPEIYACSTECASTPATSDDEELLRKFVHDAGDVKRKNVTKEALRNFIILLCHMNRREHLSPKLQAVKAEILKYSVLLTQCMLDVALCRRWLLTAKSIIDFRRCLIQGITGKRDAFLQVPHIDDECVGHIQRSKAGGKTFGEYVALPLDAKRGLVGMTESQLSDVTAFCEYFPQIDLKVDVYVNDANDICVGDVITFEVNITRLNMPENCTVVGPVHAPHFPWVKYEEWLVMINYGENDDKILAFSTCTSRGRVITEKISVLAENVGMHSVLVTAMSDSYFGCDKSTRVEFMVNMANDALDFKIHPDDIALDNEPSAIGKMIGDLLRQEDSEDEEEVIDD</sequence>
<evidence type="ECO:0000313" key="11">
    <source>
        <dbReference type="EMBL" id="EDO06490.1"/>
    </source>
</evidence>